<organism evidence="1 2">
    <name type="scientific">Mameliella alba</name>
    <dbReference type="NCBI Taxonomy" id="561184"/>
    <lineage>
        <taxon>Bacteria</taxon>
        <taxon>Pseudomonadati</taxon>
        <taxon>Pseudomonadota</taxon>
        <taxon>Alphaproteobacteria</taxon>
        <taxon>Rhodobacterales</taxon>
        <taxon>Roseobacteraceae</taxon>
        <taxon>Mameliella</taxon>
    </lineage>
</organism>
<dbReference type="RefSeq" id="WP_043136330.1">
    <property type="nucleotide sequence ID" value="NZ_JSUQ01000001.1"/>
</dbReference>
<evidence type="ECO:0000313" key="2">
    <source>
        <dbReference type="Proteomes" id="UP000030960"/>
    </source>
</evidence>
<protein>
    <recommendedName>
        <fullName evidence="3">RebB like protein</fullName>
    </recommendedName>
</protein>
<dbReference type="Proteomes" id="UP000030960">
    <property type="component" value="Unassembled WGS sequence"/>
</dbReference>
<reference evidence="1 2" key="1">
    <citation type="submission" date="2014-10" db="EMBL/GenBank/DDBJ databases">
        <title>Genome sequence of Ponticoccus sp. strain UMTAT08 isolated from clonal culture of toxic dinoflagellate Alexandrium tamiyavanichii.</title>
        <authorList>
            <person name="Gan H.Y."/>
            <person name="Muhd D.-D."/>
            <person name="Mohd Noor M.E."/>
            <person name="Yeong Y.S."/>
            <person name="Usup G."/>
        </authorList>
    </citation>
    <scope>NUCLEOTIDE SEQUENCE [LARGE SCALE GENOMIC DNA]</scope>
    <source>
        <strain evidence="1 2">UMTAT08</strain>
    </source>
</reference>
<dbReference type="STRING" id="561184.SAMN05216376_103253"/>
<dbReference type="Pfam" id="PF11747">
    <property type="entry name" value="RebB"/>
    <property type="match status" value="1"/>
</dbReference>
<dbReference type="EMBL" id="JSUQ01000001">
    <property type="protein sequence ID" value="KHQ55213.1"/>
    <property type="molecule type" value="Genomic_DNA"/>
</dbReference>
<evidence type="ECO:0008006" key="3">
    <source>
        <dbReference type="Google" id="ProtNLM"/>
    </source>
</evidence>
<gene>
    <name evidence="1" type="ORF">OA50_00249</name>
</gene>
<dbReference type="InterPro" id="IPR021070">
    <property type="entry name" value="Killing_trait_RebB"/>
</dbReference>
<evidence type="ECO:0000313" key="1">
    <source>
        <dbReference type="EMBL" id="KHQ55213.1"/>
    </source>
</evidence>
<sequence length="71" mass="7086">MPETENPQVTDAVSQSNLSVLGQAAAHAVATSLQASSNAAGLRVAALQSGSTNMTLLRQAVIVRAAAGLTP</sequence>
<comment type="caution">
    <text evidence="1">The sequence shown here is derived from an EMBL/GenBank/DDBJ whole genome shotgun (WGS) entry which is preliminary data.</text>
</comment>
<dbReference type="OrthoDB" id="8594924at2"/>
<dbReference type="AlphaFoldDB" id="A0A0B3S8A0"/>
<keyword evidence="2" id="KW-1185">Reference proteome</keyword>
<proteinExistence type="predicted"/>
<name>A0A0B3S8A0_9RHOB</name>
<accession>A0A0B3S8A0</accession>